<dbReference type="InterPro" id="IPR050188">
    <property type="entry name" value="RluA_PseudoU_synthase"/>
</dbReference>
<dbReference type="Gene3D" id="3.30.2350.10">
    <property type="entry name" value="Pseudouridine synthase"/>
    <property type="match status" value="1"/>
</dbReference>
<dbReference type="OrthoDB" id="9785808at2"/>
<comment type="catalytic activity">
    <reaction evidence="5">
        <text>uridine(32) in tRNA = pseudouridine(32) in tRNA</text>
        <dbReference type="Rhea" id="RHEA:42544"/>
        <dbReference type="Rhea" id="RHEA-COMP:10107"/>
        <dbReference type="Rhea" id="RHEA-COMP:10108"/>
        <dbReference type="ChEBI" id="CHEBI:65314"/>
        <dbReference type="ChEBI" id="CHEBI:65315"/>
        <dbReference type="EC" id="5.4.99.28"/>
    </reaction>
</comment>
<evidence type="ECO:0000256" key="12">
    <source>
        <dbReference type="ARBA" id="ARBA00042372"/>
    </source>
</evidence>
<evidence type="ECO:0000256" key="6">
    <source>
        <dbReference type="ARBA" id="ARBA00036916"/>
    </source>
</evidence>
<dbReference type="SUPFAM" id="SSF55120">
    <property type="entry name" value="Pseudouridine synthase"/>
    <property type="match status" value="1"/>
</dbReference>
<dbReference type="GO" id="GO:0008033">
    <property type="term" value="P:tRNA processing"/>
    <property type="evidence" value="ECO:0007669"/>
    <property type="project" value="UniProtKB-KW"/>
</dbReference>
<comment type="similarity">
    <text evidence="1">Belongs to the pseudouridine synthase RluA family.</text>
</comment>
<evidence type="ECO:0000256" key="1">
    <source>
        <dbReference type="ARBA" id="ARBA00010876"/>
    </source>
</evidence>
<dbReference type="GO" id="GO:0160151">
    <property type="term" value="F:tRNA pseudouridine(32) synthase activity"/>
    <property type="evidence" value="ECO:0007669"/>
    <property type="project" value="UniProtKB-EC"/>
</dbReference>
<dbReference type="EC" id="5.4.99.28" evidence="8"/>
<dbReference type="PANTHER" id="PTHR21600">
    <property type="entry name" value="MITOCHONDRIAL RNA PSEUDOURIDINE SYNTHASE"/>
    <property type="match status" value="1"/>
</dbReference>
<keyword evidence="4" id="KW-0413">Isomerase</keyword>
<evidence type="ECO:0000256" key="9">
    <source>
        <dbReference type="ARBA" id="ARBA00038945"/>
    </source>
</evidence>
<evidence type="ECO:0000256" key="8">
    <source>
        <dbReference type="ARBA" id="ARBA00038944"/>
    </source>
</evidence>
<dbReference type="PANTHER" id="PTHR21600:SF91">
    <property type="entry name" value="DUAL-SPECIFICITY RNA PSEUDOURIDINE SYNTHASE RLUA"/>
    <property type="match status" value="1"/>
</dbReference>
<reference evidence="18 19" key="1">
    <citation type="submission" date="2019-10" db="EMBL/GenBank/DDBJ databases">
        <title>Whole-genome sequence of the purple nonsulfur photosynthetic bacterium Rhodocyclus tenuis.</title>
        <authorList>
            <person name="Kyndt J.A."/>
            <person name="Meyer T.E."/>
        </authorList>
    </citation>
    <scope>NUCLEOTIDE SEQUENCE [LARGE SCALE GENOMIC DNA]</scope>
    <source>
        <strain evidence="18 19">DSM 110</strain>
    </source>
</reference>
<evidence type="ECO:0000313" key="19">
    <source>
        <dbReference type="Proteomes" id="UP000480275"/>
    </source>
</evidence>
<accession>A0A6L5JXL8</accession>
<sequence length="257" mass="28177">MTDRLPPLPHDIEHATQGEAVPGESPFANSAPLAGDTGDWPTSAGVPGTGYRLIHVDASIIVADKASGLLSMPGRGPEKHDSFSVRLQREFSDALMVHRLDMNTSGLLVVGRGAEMHSRLSRFFRERRVDKEYVALVDGCPEPGSGEICLPLAADRDNRPRHRVDLAHGKPSTTRYWRVDYDSVADISRMALRPLTGRSHQLRVHMQSLGHPILGDALYASPAAQAKAPRLCLHATRLAFIHPEHGGWVEFHCPAPF</sequence>
<evidence type="ECO:0000256" key="5">
    <source>
        <dbReference type="ARBA" id="ARBA00036184"/>
    </source>
</evidence>
<dbReference type="InterPro" id="IPR020103">
    <property type="entry name" value="PsdUridine_synth_cat_dom_sf"/>
</dbReference>
<dbReference type="GO" id="GO:0003723">
    <property type="term" value="F:RNA binding"/>
    <property type="evidence" value="ECO:0007669"/>
    <property type="project" value="InterPro"/>
</dbReference>
<name>A0A6L5JXL8_RHOTE</name>
<dbReference type="EC" id="5.4.99.29" evidence="9"/>
<evidence type="ECO:0000259" key="17">
    <source>
        <dbReference type="Pfam" id="PF00849"/>
    </source>
</evidence>
<protein>
    <recommendedName>
        <fullName evidence="10">Dual-specificity RNA pseudouridine synthase RluA</fullName>
        <ecNumber evidence="8">5.4.99.28</ecNumber>
        <ecNumber evidence="9">5.4.99.29</ecNumber>
    </recommendedName>
    <alternativeName>
        <fullName evidence="11">23S rRNA pseudouridine(746) synthase</fullName>
    </alternativeName>
    <alternativeName>
        <fullName evidence="14">Ribosomal large subunit pseudouridine synthase A</fullName>
    </alternativeName>
    <alternativeName>
        <fullName evidence="13">rRNA pseudouridylate synthase A</fullName>
    </alternativeName>
    <alternativeName>
        <fullName evidence="15">rRNA-uridine isomerase A</fullName>
    </alternativeName>
    <alternativeName>
        <fullName evidence="12">tRNA pseudouridine(32) synthase</fullName>
    </alternativeName>
</protein>
<dbReference type="Pfam" id="PF00849">
    <property type="entry name" value="PseudoU_synth_2"/>
    <property type="match status" value="1"/>
</dbReference>
<comment type="caution">
    <text evidence="18">The sequence shown here is derived from an EMBL/GenBank/DDBJ whole genome shotgun (WGS) entry which is preliminary data.</text>
</comment>
<evidence type="ECO:0000256" key="15">
    <source>
        <dbReference type="ARBA" id="ARBA00043143"/>
    </source>
</evidence>
<proteinExistence type="inferred from homology"/>
<dbReference type="InterPro" id="IPR006224">
    <property type="entry name" value="PsdUridine_synth_RluA-like_CS"/>
</dbReference>
<evidence type="ECO:0000256" key="11">
    <source>
        <dbReference type="ARBA" id="ARBA00041266"/>
    </source>
</evidence>
<dbReference type="GO" id="GO:0000455">
    <property type="term" value="P:enzyme-directed rRNA pseudouridine synthesis"/>
    <property type="evidence" value="ECO:0007669"/>
    <property type="project" value="TreeGrafter"/>
</dbReference>
<evidence type="ECO:0000256" key="13">
    <source>
        <dbReference type="ARBA" id="ARBA00042844"/>
    </source>
</evidence>
<evidence type="ECO:0000256" key="7">
    <source>
        <dbReference type="ARBA" id="ARBA00037305"/>
    </source>
</evidence>
<dbReference type="EMBL" id="WIXJ01000006">
    <property type="protein sequence ID" value="MQY51959.1"/>
    <property type="molecule type" value="Genomic_DNA"/>
</dbReference>
<dbReference type="InterPro" id="IPR006145">
    <property type="entry name" value="PsdUridine_synth_RsuA/RluA"/>
</dbReference>
<dbReference type="PROSITE" id="PS01129">
    <property type="entry name" value="PSI_RLU"/>
    <property type="match status" value="1"/>
</dbReference>
<evidence type="ECO:0000256" key="16">
    <source>
        <dbReference type="SAM" id="MobiDB-lite"/>
    </source>
</evidence>
<evidence type="ECO:0000256" key="14">
    <source>
        <dbReference type="ARBA" id="ARBA00042883"/>
    </source>
</evidence>
<feature type="region of interest" description="Disordered" evidence="16">
    <location>
        <begin position="17"/>
        <end position="42"/>
    </location>
</feature>
<keyword evidence="2" id="KW-0698">rRNA processing</keyword>
<evidence type="ECO:0000256" key="3">
    <source>
        <dbReference type="ARBA" id="ARBA00022694"/>
    </source>
</evidence>
<evidence type="ECO:0000256" key="10">
    <source>
        <dbReference type="ARBA" id="ARBA00039988"/>
    </source>
</evidence>
<dbReference type="AlphaFoldDB" id="A0A6L5JXL8"/>
<comment type="catalytic activity">
    <reaction evidence="6">
        <text>uridine(746) in 23S rRNA = pseudouridine(746) in 23S rRNA</text>
        <dbReference type="Rhea" id="RHEA:42548"/>
        <dbReference type="Rhea" id="RHEA-COMP:10109"/>
        <dbReference type="Rhea" id="RHEA-COMP:10110"/>
        <dbReference type="ChEBI" id="CHEBI:65314"/>
        <dbReference type="ChEBI" id="CHEBI:65315"/>
        <dbReference type="EC" id="5.4.99.29"/>
    </reaction>
</comment>
<dbReference type="Proteomes" id="UP000480275">
    <property type="component" value="Unassembled WGS sequence"/>
</dbReference>
<keyword evidence="3" id="KW-0819">tRNA processing</keyword>
<comment type="function">
    <text evidence="7">Dual specificity enzyme that catalyzes the synthesis of pseudouridine from uracil-746 in 23S ribosomal RNA and from uracil-32 in the anticodon stem and loop of transfer RNAs.</text>
</comment>
<evidence type="ECO:0000256" key="2">
    <source>
        <dbReference type="ARBA" id="ARBA00022552"/>
    </source>
</evidence>
<organism evidence="18 19">
    <name type="scientific">Rhodocyclus tenuis</name>
    <name type="common">Rhodospirillum tenue</name>
    <dbReference type="NCBI Taxonomy" id="1066"/>
    <lineage>
        <taxon>Bacteria</taxon>
        <taxon>Pseudomonadati</taxon>
        <taxon>Pseudomonadota</taxon>
        <taxon>Betaproteobacteria</taxon>
        <taxon>Rhodocyclales</taxon>
        <taxon>Rhodocyclaceae</taxon>
        <taxon>Rhodocyclus</taxon>
    </lineage>
</organism>
<dbReference type="GO" id="GO:0160142">
    <property type="term" value="F:23S rRNA pseudouridine(746) synthase activity"/>
    <property type="evidence" value="ECO:0007669"/>
    <property type="project" value="UniProtKB-EC"/>
</dbReference>
<evidence type="ECO:0000313" key="18">
    <source>
        <dbReference type="EMBL" id="MQY51959.1"/>
    </source>
</evidence>
<evidence type="ECO:0000256" key="4">
    <source>
        <dbReference type="ARBA" id="ARBA00023235"/>
    </source>
</evidence>
<feature type="domain" description="Pseudouridine synthase RsuA/RluA-like" evidence="17">
    <location>
        <begin position="60"/>
        <end position="208"/>
    </location>
</feature>
<dbReference type="CDD" id="cd02869">
    <property type="entry name" value="PseudoU_synth_RluA_like"/>
    <property type="match status" value="1"/>
</dbReference>
<gene>
    <name evidence="18" type="ORF">GHK24_09240</name>
</gene>